<dbReference type="AlphaFoldDB" id="K2Q6F4"/>
<comment type="caution">
    <text evidence="3">The sequence shown here is derived from an EMBL/GenBank/DDBJ whole genome shotgun (WGS) entry which is preliminary data.</text>
</comment>
<dbReference type="Pfam" id="PF00149">
    <property type="entry name" value="Metallophos"/>
    <property type="match status" value="1"/>
</dbReference>
<organism evidence="3 4">
    <name type="scientific">Agrobacterium albertimagni AOL15</name>
    <dbReference type="NCBI Taxonomy" id="1156935"/>
    <lineage>
        <taxon>Bacteria</taxon>
        <taxon>Pseudomonadati</taxon>
        <taxon>Pseudomonadota</taxon>
        <taxon>Alphaproteobacteria</taxon>
        <taxon>Hyphomicrobiales</taxon>
        <taxon>Rhizobiaceae</taxon>
        <taxon>Rhizobium/Agrobacterium group</taxon>
        <taxon>Agrobacterium</taxon>
    </lineage>
</organism>
<reference evidence="3 4" key="1">
    <citation type="journal article" date="2012" name="J. Bacteriol.">
        <title>Draft Genome Sequence of Agrobacterium albertimagni Strain AOL15.</title>
        <authorList>
            <person name="Trimble W.L."/>
            <person name="Phung le T."/>
            <person name="Meyer F."/>
            <person name="Gilbert J.A."/>
            <person name="Silver S."/>
        </authorList>
    </citation>
    <scope>NUCLEOTIDE SEQUENCE [LARGE SCALE GENOMIC DNA]</scope>
    <source>
        <strain evidence="3 4">AOL15</strain>
    </source>
</reference>
<dbReference type="PANTHER" id="PTHR16509:SF1">
    <property type="entry name" value="MANGANESE-DEPENDENT ADP-RIBOSE_CDP-ALCOHOL DIPHOSPHATASE"/>
    <property type="match status" value="1"/>
</dbReference>
<keyword evidence="4" id="KW-1185">Reference proteome</keyword>
<dbReference type="Proteomes" id="UP000007123">
    <property type="component" value="Unassembled WGS sequence"/>
</dbReference>
<name>K2Q6F4_9HYPH</name>
<accession>K2Q6F4</accession>
<evidence type="ECO:0000313" key="4">
    <source>
        <dbReference type="Proteomes" id="UP000007123"/>
    </source>
</evidence>
<dbReference type="InterPro" id="IPR004843">
    <property type="entry name" value="Calcineurin-like_PHP"/>
</dbReference>
<dbReference type="EMBL" id="ALJF01000010">
    <property type="protein sequence ID" value="EKF59249.1"/>
    <property type="molecule type" value="Genomic_DNA"/>
</dbReference>
<proteinExistence type="predicted"/>
<dbReference type="SUPFAM" id="SSF56300">
    <property type="entry name" value="Metallo-dependent phosphatases"/>
    <property type="match status" value="1"/>
</dbReference>
<evidence type="ECO:0000259" key="2">
    <source>
        <dbReference type="Pfam" id="PF00149"/>
    </source>
</evidence>
<feature type="region of interest" description="Disordered" evidence="1">
    <location>
        <begin position="290"/>
        <end position="313"/>
    </location>
</feature>
<dbReference type="InterPro" id="IPR029052">
    <property type="entry name" value="Metallo-depent_PP-like"/>
</dbReference>
<gene>
    <name evidence="3" type="ORF">QWE_13383</name>
</gene>
<protein>
    <submittedName>
        <fullName evidence="3">Metallophosphoesterase</fullName>
    </submittedName>
</protein>
<dbReference type="Gene3D" id="3.60.21.10">
    <property type="match status" value="1"/>
</dbReference>
<evidence type="ECO:0000313" key="3">
    <source>
        <dbReference type="EMBL" id="EKF59249.1"/>
    </source>
</evidence>
<dbReference type="STRING" id="1156935.QWE_13383"/>
<sequence>MAKAYAPPKMTNGASMTENLARLRLGIIADPQYADLDPDHERGRYFRRSLDKLGEAVEHFNAQNLDAVVVLGDLIDRGWDNFPPVLDLLETLQAPRILLPGNHDFMVDPVHLPEVYARLGMPAPYHAVQIKGLRLLVTDGNEISLFAPPEGDPRRIEAEQRLAAMRAKGATNANRWNAGISDRQMTWVADQLAAAEESDEDVILLGHYPIYPPSDHALWSAEALSGLIADSPSALAYLCGHQHTGNYGEKNGVHFVNFRGMVDTEHQNAFAILSVFDDRIEIAGHGREPDRSLELRPKRSHAASLSDKMLTVG</sequence>
<dbReference type="PATRIC" id="fig|1156935.5.peg.2708"/>
<dbReference type="GO" id="GO:0016787">
    <property type="term" value="F:hydrolase activity"/>
    <property type="evidence" value="ECO:0007669"/>
    <property type="project" value="InterPro"/>
</dbReference>
<dbReference type="PANTHER" id="PTHR16509">
    <property type="match status" value="1"/>
</dbReference>
<dbReference type="eggNOG" id="COG1409">
    <property type="taxonomic scope" value="Bacteria"/>
</dbReference>
<evidence type="ECO:0000256" key="1">
    <source>
        <dbReference type="SAM" id="MobiDB-lite"/>
    </source>
</evidence>
<feature type="domain" description="Calcineurin-like phosphoesterase" evidence="2">
    <location>
        <begin position="24"/>
        <end position="244"/>
    </location>
</feature>